<comment type="caution">
    <text evidence="1">The sequence shown here is derived from an EMBL/GenBank/DDBJ whole genome shotgun (WGS) entry which is preliminary data.</text>
</comment>
<evidence type="ECO:0000313" key="2">
    <source>
        <dbReference type="Proteomes" id="UP000228867"/>
    </source>
</evidence>
<name>A0A2H0NF63_9BACT</name>
<proteinExistence type="predicted"/>
<reference evidence="1 2" key="1">
    <citation type="submission" date="2017-09" db="EMBL/GenBank/DDBJ databases">
        <title>Depth-based differentiation of microbial function through sediment-hosted aquifers and enrichment of novel symbionts in the deep terrestrial subsurface.</title>
        <authorList>
            <person name="Probst A.J."/>
            <person name="Ladd B."/>
            <person name="Jarett J.K."/>
            <person name="Geller-Mcgrath D.E."/>
            <person name="Sieber C.M."/>
            <person name="Emerson J.B."/>
            <person name="Anantharaman K."/>
            <person name="Thomas B.C."/>
            <person name="Malmstrom R."/>
            <person name="Stieglmeier M."/>
            <person name="Klingl A."/>
            <person name="Woyke T."/>
            <person name="Ryan C.M."/>
            <person name="Banfield J.F."/>
        </authorList>
    </citation>
    <scope>NUCLEOTIDE SEQUENCE [LARGE SCALE GENOMIC DNA]</scope>
    <source>
        <strain evidence="1">CG11_big_fil_rev_8_21_14_0_20_38_23</strain>
    </source>
</reference>
<dbReference type="AlphaFoldDB" id="A0A2H0NF63"/>
<sequence length="70" mass="7945">MDPLRPKVRFFPATRSLSCTELACPVDPRLGIRKHSDISVVVKKLQKSRRKVLQLADFIIPGHAGMYKVK</sequence>
<evidence type="ECO:0000313" key="1">
    <source>
        <dbReference type="EMBL" id="PIR07529.1"/>
    </source>
</evidence>
<gene>
    <name evidence="1" type="ORF">COV54_00535</name>
</gene>
<dbReference type="InterPro" id="IPR036866">
    <property type="entry name" value="RibonucZ/Hydroxyglut_hydro"/>
</dbReference>
<protein>
    <submittedName>
        <fullName evidence="1">Uncharacterized protein</fullName>
    </submittedName>
</protein>
<dbReference type="Proteomes" id="UP000228867">
    <property type="component" value="Unassembled WGS sequence"/>
</dbReference>
<organism evidence="1 2">
    <name type="scientific">Candidatus Jorgensenbacteria bacterium CG11_big_fil_rev_8_21_14_0_20_38_23</name>
    <dbReference type="NCBI Taxonomy" id="1974594"/>
    <lineage>
        <taxon>Bacteria</taxon>
        <taxon>Candidatus Joergenseniibacteriota</taxon>
    </lineage>
</organism>
<dbReference type="EMBL" id="PCWR01000015">
    <property type="protein sequence ID" value="PIR07529.1"/>
    <property type="molecule type" value="Genomic_DNA"/>
</dbReference>
<accession>A0A2H0NF63</accession>
<dbReference type="Gene3D" id="3.60.15.10">
    <property type="entry name" value="Ribonuclease Z/Hydroxyacylglutathione hydrolase-like"/>
    <property type="match status" value="1"/>
</dbReference>